<evidence type="ECO:0000313" key="2">
    <source>
        <dbReference type="EMBL" id="EFX85200.1"/>
    </source>
</evidence>
<dbReference type="HOGENOM" id="CLU_1002058_0_0_1"/>
<reference evidence="2 3" key="1">
    <citation type="journal article" date="2011" name="Science">
        <title>The ecoresponsive genome of Daphnia pulex.</title>
        <authorList>
            <person name="Colbourne J.K."/>
            <person name="Pfrender M.E."/>
            <person name="Gilbert D."/>
            <person name="Thomas W.K."/>
            <person name="Tucker A."/>
            <person name="Oakley T.H."/>
            <person name="Tokishita S."/>
            <person name="Aerts A."/>
            <person name="Arnold G.J."/>
            <person name="Basu M.K."/>
            <person name="Bauer D.J."/>
            <person name="Caceres C.E."/>
            <person name="Carmel L."/>
            <person name="Casola C."/>
            <person name="Choi J.H."/>
            <person name="Detter J.C."/>
            <person name="Dong Q."/>
            <person name="Dusheyko S."/>
            <person name="Eads B.D."/>
            <person name="Frohlich T."/>
            <person name="Geiler-Samerotte K.A."/>
            <person name="Gerlach D."/>
            <person name="Hatcher P."/>
            <person name="Jogdeo S."/>
            <person name="Krijgsveld J."/>
            <person name="Kriventseva E.V."/>
            <person name="Kultz D."/>
            <person name="Laforsch C."/>
            <person name="Lindquist E."/>
            <person name="Lopez J."/>
            <person name="Manak J.R."/>
            <person name="Muller J."/>
            <person name="Pangilinan J."/>
            <person name="Patwardhan R.P."/>
            <person name="Pitluck S."/>
            <person name="Pritham E.J."/>
            <person name="Rechtsteiner A."/>
            <person name="Rho M."/>
            <person name="Rogozin I.B."/>
            <person name="Sakarya O."/>
            <person name="Salamov A."/>
            <person name="Schaack S."/>
            <person name="Shapiro H."/>
            <person name="Shiga Y."/>
            <person name="Skalitzky C."/>
            <person name="Smith Z."/>
            <person name="Souvorov A."/>
            <person name="Sung W."/>
            <person name="Tang Z."/>
            <person name="Tsuchiya D."/>
            <person name="Tu H."/>
            <person name="Vos H."/>
            <person name="Wang M."/>
            <person name="Wolf Y.I."/>
            <person name="Yamagata H."/>
            <person name="Yamada T."/>
            <person name="Ye Y."/>
            <person name="Shaw J.R."/>
            <person name="Andrews J."/>
            <person name="Crease T.J."/>
            <person name="Tang H."/>
            <person name="Lucas S.M."/>
            <person name="Robertson H.M."/>
            <person name="Bork P."/>
            <person name="Koonin E.V."/>
            <person name="Zdobnov E.M."/>
            <person name="Grigoriev I.V."/>
            <person name="Lynch M."/>
            <person name="Boore J.L."/>
        </authorList>
    </citation>
    <scope>NUCLEOTIDE SEQUENCE [LARGE SCALE GENOMIC DNA]</scope>
</reference>
<feature type="transmembrane region" description="Helical" evidence="1">
    <location>
        <begin position="90"/>
        <end position="114"/>
    </location>
</feature>
<evidence type="ECO:0000256" key="1">
    <source>
        <dbReference type="SAM" id="Phobius"/>
    </source>
</evidence>
<accession>E9G5G3</accession>
<feature type="transmembrane region" description="Helical" evidence="1">
    <location>
        <begin position="166"/>
        <end position="187"/>
    </location>
</feature>
<dbReference type="OrthoDB" id="8190053at2759"/>
<feature type="transmembrane region" description="Helical" evidence="1">
    <location>
        <begin position="232"/>
        <end position="256"/>
    </location>
</feature>
<sequence length="278" mass="30844">MNFKLSQCCCGFSLRAGTIIIGIVDMFTGITVFIGAAISISGLSIDDGDHMRFYIYMGQMIGYGCMIFATVPVLIAAWKNRKPNLLSPWLVIEFLSLVTAVIYWFYLGILVYILKQGAFYNGTSFILDACIGVNKCVEQATSIGVIIGRAINISIFRPISLNDDIMYYYLCIGHAVLSMLTTALVLFSTWKNRMPRLLLPWLVMQITALIALCSFLLFWAVVFIAAGIPTGIGNILAACAVGALGFYFWLVVLSYYQELKVKAMIEQQETEKGAEQFS</sequence>
<dbReference type="InterPro" id="IPR053077">
    <property type="entry name" value="MARVEL_domain_protein_3"/>
</dbReference>
<feature type="transmembrane region" description="Helical" evidence="1">
    <location>
        <begin position="12"/>
        <end position="41"/>
    </location>
</feature>
<keyword evidence="1" id="KW-0812">Transmembrane</keyword>
<dbReference type="KEGG" id="dpx:DAPPUDRAFT_313850"/>
<keyword evidence="1" id="KW-1133">Transmembrane helix</keyword>
<dbReference type="EMBL" id="GL732532">
    <property type="protein sequence ID" value="EFX85200.1"/>
    <property type="molecule type" value="Genomic_DNA"/>
</dbReference>
<name>E9G5G3_DAPPU</name>
<dbReference type="InParanoid" id="E9G5G3"/>
<dbReference type="AlphaFoldDB" id="E9G5G3"/>
<gene>
    <name evidence="2" type="ORF">DAPPUDRAFT_313850</name>
</gene>
<feature type="transmembrane region" description="Helical" evidence="1">
    <location>
        <begin position="199"/>
        <end position="226"/>
    </location>
</feature>
<organism evidence="2 3">
    <name type="scientific">Daphnia pulex</name>
    <name type="common">Water flea</name>
    <dbReference type="NCBI Taxonomy" id="6669"/>
    <lineage>
        <taxon>Eukaryota</taxon>
        <taxon>Metazoa</taxon>
        <taxon>Ecdysozoa</taxon>
        <taxon>Arthropoda</taxon>
        <taxon>Crustacea</taxon>
        <taxon>Branchiopoda</taxon>
        <taxon>Diplostraca</taxon>
        <taxon>Cladocera</taxon>
        <taxon>Anomopoda</taxon>
        <taxon>Daphniidae</taxon>
        <taxon>Daphnia</taxon>
    </lineage>
</organism>
<evidence type="ECO:0000313" key="3">
    <source>
        <dbReference type="Proteomes" id="UP000000305"/>
    </source>
</evidence>
<keyword evidence="1" id="KW-0472">Membrane</keyword>
<feature type="transmembrane region" description="Helical" evidence="1">
    <location>
        <begin position="53"/>
        <end position="78"/>
    </location>
</feature>
<proteinExistence type="predicted"/>
<keyword evidence="3" id="KW-1185">Reference proteome</keyword>
<dbReference type="PANTHER" id="PTHR34609">
    <property type="entry name" value="GEO08273P1-RELATED"/>
    <property type="match status" value="1"/>
</dbReference>
<dbReference type="InterPro" id="IPR031720">
    <property type="entry name" value="DUF4728"/>
</dbReference>
<dbReference type="Proteomes" id="UP000000305">
    <property type="component" value="Unassembled WGS sequence"/>
</dbReference>
<protein>
    <submittedName>
        <fullName evidence="2">Uncharacterized protein</fullName>
    </submittedName>
</protein>
<dbReference type="PANTHER" id="PTHR34609:SF17">
    <property type="entry name" value="GEO08273P1-RELATED"/>
    <property type="match status" value="1"/>
</dbReference>
<dbReference type="Pfam" id="PF15860">
    <property type="entry name" value="DUF4728"/>
    <property type="match status" value="1"/>
</dbReference>